<dbReference type="GeneID" id="77813739"/>
<evidence type="ECO:0000313" key="2">
    <source>
        <dbReference type="Proteomes" id="UP001164743"/>
    </source>
</evidence>
<name>A0ABY7CTB9_9BASI</name>
<accession>A0ABY7CTB9</accession>
<dbReference type="Proteomes" id="UP001164743">
    <property type="component" value="Chromosome 9A"/>
</dbReference>
<gene>
    <name evidence="1" type="ORF">PtA15_9A616</name>
</gene>
<dbReference type="RefSeq" id="XP_053024044.1">
    <property type="nucleotide sequence ID" value="XM_053172844.1"/>
</dbReference>
<dbReference type="EMBL" id="CP110429">
    <property type="protein sequence ID" value="WAQ88489.1"/>
    <property type="molecule type" value="Genomic_DNA"/>
</dbReference>
<reference evidence="1" key="1">
    <citation type="submission" date="2022-10" db="EMBL/GenBank/DDBJ databases">
        <title>Puccinia triticina Genome sequencing and assembly.</title>
        <authorList>
            <person name="Li C."/>
        </authorList>
    </citation>
    <scope>NUCLEOTIDE SEQUENCE</scope>
    <source>
        <strain evidence="1">Pt15</strain>
    </source>
</reference>
<sequence length="57" mass="6534">MARLVRLAGLSPNGLGLWYHANSMCRRKALDRACSYRDSLRKPIHNAPITEPIHEEF</sequence>
<evidence type="ECO:0000313" key="1">
    <source>
        <dbReference type="EMBL" id="WAQ88489.1"/>
    </source>
</evidence>
<keyword evidence="2" id="KW-1185">Reference proteome</keyword>
<proteinExistence type="predicted"/>
<protein>
    <submittedName>
        <fullName evidence="1">Uncharacterized protein</fullName>
    </submittedName>
</protein>
<organism evidence="1 2">
    <name type="scientific">Puccinia triticina</name>
    <dbReference type="NCBI Taxonomy" id="208348"/>
    <lineage>
        <taxon>Eukaryota</taxon>
        <taxon>Fungi</taxon>
        <taxon>Dikarya</taxon>
        <taxon>Basidiomycota</taxon>
        <taxon>Pucciniomycotina</taxon>
        <taxon>Pucciniomycetes</taxon>
        <taxon>Pucciniales</taxon>
        <taxon>Pucciniaceae</taxon>
        <taxon>Puccinia</taxon>
    </lineage>
</organism>